<evidence type="ECO:0000313" key="3">
    <source>
        <dbReference type="Proteomes" id="UP000314616"/>
    </source>
</evidence>
<dbReference type="PROSITE" id="PS51318">
    <property type="entry name" value="TAT"/>
    <property type="match status" value="1"/>
</dbReference>
<name>A0A5B8C1D5_9MICO</name>
<evidence type="ECO:0008006" key="4">
    <source>
        <dbReference type="Google" id="ProtNLM"/>
    </source>
</evidence>
<dbReference type="RefSeq" id="WP_139928000.1">
    <property type="nucleotide sequence ID" value="NZ_CP040915.1"/>
</dbReference>
<organism evidence="2 3">
    <name type="scientific">Georgenia yuyongxinii</name>
    <dbReference type="NCBI Taxonomy" id="2589797"/>
    <lineage>
        <taxon>Bacteria</taxon>
        <taxon>Bacillati</taxon>
        <taxon>Actinomycetota</taxon>
        <taxon>Actinomycetes</taxon>
        <taxon>Micrococcales</taxon>
        <taxon>Bogoriellaceae</taxon>
        <taxon>Georgenia</taxon>
    </lineage>
</organism>
<dbReference type="InterPro" id="IPR006311">
    <property type="entry name" value="TAT_signal"/>
</dbReference>
<dbReference type="OrthoDB" id="5126410at2"/>
<protein>
    <recommendedName>
        <fullName evidence="4">DUF4333 domain-containing protein</fullName>
    </recommendedName>
</protein>
<sequence>MNQHRSLTRLAAAAGAAALTMLALAPAASAADPDAHLASTTQTVYETYQQCPITQIGGQLFRCDVATGGGVRAPAHVPQGAHSTNG</sequence>
<dbReference type="AlphaFoldDB" id="A0A5B8C1D5"/>
<dbReference type="KEGG" id="gyu:FE374_07850"/>
<proteinExistence type="predicted"/>
<keyword evidence="1" id="KW-0732">Signal</keyword>
<reference evidence="2 3" key="1">
    <citation type="submission" date="2019-05" db="EMBL/GenBank/DDBJ databases">
        <title>Georgenia *** sp. nov., and Georgenia *** sp. nov., isolated from the intestinal contents of plateau pika (Ochotona curzoniae) in the Qinghai-Tibet plateau of China.</title>
        <authorList>
            <person name="Tian Z."/>
        </authorList>
    </citation>
    <scope>NUCLEOTIDE SEQUENCE [LARGE SCALE GENOMIC DNA]</scope>
    <source>
        <strain evidence="2 3">Z443</strain>
    </source>
</reference>
<feature type="signal peptide" evidence="1">
    <location>
        <begin position="1"/>
        <end position="30"/>
    </location>
</feature>
<feature type="chain" id="PRO_5023081208" description="DUF4333 domain-containing protein" evidence="1">
    <location>
        <begin position="31"/>
        <end position="86"/>
    </location>
</feature>
<accession>A0A5B8C1D5</accession>
<dbReference type="Proteomes" id="UP000314616">
    <property type="component" value="Chromosome"/>
</dbReference>
<gene>
    <name evidence="2" type="ORF">FE374_07850</name>
</gene>
<dbReference type="EMBL" id="CP040915">
    <property type="protein sequence ID" value="QDC24549.1"/>
    <property type="molecule type" value="Genomic_DNA"/>
</dbReference>
<evidence type="ECO:0000313" key="2">
    <source>
        <dbReference type="EMBL" id="QDC24549.1"/>
    </source>
</evidence>
<evidence type="ECO:0000256" key="1">
    <source>
        <dbReference type="SAM" id="SignalP"/>
    </source>
</evidence>